<feature type="coiled-coil region" evidence="1">
    <location>
        <begin position="21"/>
        <end position="55"/>
    </location>
</feature>
<reference evidence="2" key="1">
    <citation type="submission" date="2021-04" db="EMBL/GenBank/DDBJ databases">
        <title>Isolation and polyphasic classification of algal microorganism.</title>
        <authorList>
            <person name="Wang S."/>
        </authorList>
    </citation>
    <scope>NUCLEOTIDE SEQUENCE</scope>
    <source>
        <strain evidence="2">720a</strain>
    </source>
</reference>
<organism evidence="2 3">
    <name type="scientific">Virgibacillus salarius</name>
    <dbReference type="NCBI Taxonomy" id="447199"/>
    <lineage>
        <taxon>Bacteria</taxon>
        <taxon>Bacillati</taxon>
        <taxon>Bacillota</taxon>
        <taxon>Bacilli</taxon>
        <taxon>Bacillales</taxon>
        <taxon>Bacillaceae</taxon>
        <taxon>Virgibacillus</taxon>
    </lineage>
</organism>
<dbReference type="Proteomes" id="UP000675284">
    <property type="component" value="Unassembled WGS sequence"/>
</dbReference>
<evidence type="ECO:0008006" key="4">
    <source>
        <dbReference type="Google" id="ProtNLM"/>
    </source>
</evidence>
<dbReference type="PROSITE" id="PS51257">
    <property type="entry name" value="PROKAR_LIPOPROTEIN"/>
    <property type="match status" value="1"/>
</dbReference>
<keyword evidence="3" id="KW-1185">Reference proteome</keyword>
<name>A0A941DSP3_9BACI</name>
<dbReference type="AlphaFoldDB" id="A0A941DSP3"/>
<evidence type="ECO:0000313" key="3">
    <source>
        <dbReference type="Proteomes" id="UP000675284"/>
    </source>
</evidence>
<protein>
    <recommendedName>
        <fullName evidence="4">Lipoprotein</fullName>
    </recommendedName>
</protein>
<dbReference type="RefSeq" id="WP_166530193.1">
    <property type="nucleotide sequence ID" value="NZ_CP115959.1"/>
</dbReference>
<gene>
    <name evidence="2" type="ORF">KCX74_07540</name>
</gene>
<accession>A0A941DSP3</accession>
<evidence type="ECO:0000256" key="1">
    <source>
        <dbReference type="SAM" id="Coils"/>
    </source>
</evidence>
<sequence>MRKLFFILCLFMFLVGCSNEQEEAETAKKNKSQENSSFQEQLENLMDENEFKYEEIIDLDN</sequence>
<evidence type="ECO:0000313" key="2">
    <source>
        <dbReference type="EMBL" id="MBR7795895.1"/>
    </source>
</evidence>
<keyword evidence="1" id="KW-0175">Coiled coil</keyword>
<dbReference type="EMBL" id="JAGSOT010000017">
    <property type="protein sequence ID" value="MBR7795895.1"/>
    <property type="molecule type" value="Genomic_DNA"/>
</dbReference>
<comment type="caution">
    <text evidence="2">The sequence shown here is derived from an EMBL/GenBank/DDBJ whole genome shotgun (WGS) entry which is preliminary data.</text>
</comment>
<proteinExistence type="predicted"/>